<organism evidence="1 2">
    <name type="scientific">Vibrio metschnikovii</name>
    <dbReference type="NCBI Taxonomy" id="28172"/>
    <lineage>
        <taxon>Bacteria</taxon>
        <taxon>Pseudomonadati</taxon>
        <taxon>Pseudomonadota</taxon>
        <taxon>Gammaproteobacteria</taxon>
        <taxon>Vibrionales</taxon>
        <taxon>Vibrionaceae</taxon>
        <taxon>Vibrio</taxon>
    </lineage>
</organism>
<reference evidence="1" key="1">
    <citation type="submission" date="2020-08" db="EMBL/GenBank/DDBJ databases">
        <title>Genome Sequencing and Pan-Genome Analysis of Migratory bird Vibrio Strains, Inner Mongolia.</title>
        <authorList>
            <person name="Zheng L."/>
        </authorList>
    </citation>
    <scope>NUCLEOTIDE SEQUENCE</scope>
    <source>
        <strain evidence="1">M13F</strain>
    </source>
</reference>
<evidence type="ECO:0000313" key="2">
    <source>
        <dbReference type="Proteomes" id="UP000615796"/>
    </source>
</evidence>
<dbReference type="Proteomes" id="UP000615796">
    <property type="component" value="Unassembled WGS sequence"/>
</dbReference>
<evidence type="ECO:0000313" key="1">
    <source>
        <dbReference type="EMBL" id="MBC5853497.1"/>
    </source>
</evidence>
<sequence length="47" mass="5287">MQADPQRVAFLLCVEFGDYGVMREVGSCVSGYLIGRYISLKFNVLKI</sequence>
<comment type="caution">
    <text evidence="1">The sequence shown here is derived from an EMBL/GenBank/DDBJ whole genome shotgun (WGS) entry which is preliminary data.</text>
</comment>
<name>A0A9X0RCF6_VIBME</name>
<gene>
    <name evidence="1" type="ORF">H8Q88_21780</name>
</gene>
<keyword evidence="2" id="KW-1185">Reference proteome</keyword>
<proteinExistence type="predicted"/>
<accession>A0A9X0RCF6</accession>
<dbReference type="EMBL" id="JACRUP010000070">
    <property type="protein sequence ID" value="MBC5853497.1"/>
    <property type="molecule type" value="Genomic_DNA"/>
</dbReference>
<dbReference type="AlphaFoldDB" id="A0A9X0RCF6"/>
<protein>
    <submittedName>
        <fullName evidence="1">DUF3265 domain-containing protein</fullName>
    </submittedName>
</protein>